<evidence type="ECO:0000313" key="2">
    <source>
        <dbReference type="Proteomes" id="UP000814128"/>
    </source>
</evidence>
<sequence>MLNLGDLRNMVGYISDYDSFGWLVSFLIVHEKQWSLGSMAVLLQQENAPQGVPRRPTQQTSPPVPDTGVSFEYLELPRDHLASTRARLETPRHYFNRLVAAAVAGNDITGGVFYTFPLVAAVAGVYAPICLVISCLLLTFLRPLMLELSSAAHINGATYMYLLQFSGKLMSIVGASSTLLDAVCTTTVSAATASAYLSGEFHHLSTSPAVVTVALLIGLTLLSLAGLRESATASALIYVFHAVTMSVLAVASVVHWARTDPHSEVLRANWATRPEGAAATVRAIFYGCCVSFLGVTGFECTPAYVELMQPKTYSTVLRDLIICATIFNGVLSFIVYAILPAQHVLAGENILSTLAEAAVGSRWLRLWVVVDAVSVLLGGMLTGVITASQLLDRLAWDCVLPSIFLREMPVTKSAYVALSFALACSLLLYAASGLSLNVVSSLFSVSFLFELFQYVMSTALLKFNRPTLPVESRSSLFTLAGAFVIVVTMLIGNIVRDPLSLALFAGPYVIVFTALLLAVRQPNVSRAVLGIYSASPLSRWRFTKSLTNLLARWHCRSRSARVCVWVKTDDIHIMLEALLSVQHNAPDACSVTFLHAQSGGVSVPNDLVPNTHFLDKAFPNMSVDLRIVRDSFSPTIVAAVSDAMQVPRSRMCIISLGKGHPWSLAEYGGARVIM</sequence>
<comment type="caution">
    <text evidence="1">The sequence shown here is derived from an EMBL/GenBank/DDBJ whole genome shotgun (WGS) entry which is preliminary data.</text>
</comment>
<proteinExistence type="predicted"/>
<organism evidence="1 2">
    <name type="scientific">Vararia minispora EC-137</name>
    <dbReference type="NCBI Taxonomy" id="1314806"/>
    <lineage>
        <taxon>Eukaryota</taxon>
        <taxon>Fungi</taxon>
        <taxon>Dikarya</taxon>
        <taxon>Basidiomycota</taxon>
        <taxon>Agaricomycotina</taxon>
        <taxon>Agaricomycetes</taxon>
        <taxon>Russulales</taxon>
        <taxon>Lachnocladiaceae</taxon>
        <taxon>Vararia</taxon>
    </lineage>
</organism>
<reference evidence="1" key="2">
    <citation type="journal article" date="2022" name="New Phytol.">
        <title>Evolutionary transition to the ectomycorrhizal habit in the genomes of a hyperdiverse lineage of mushroom-forming fungi.</title>
        <authorList>
            <person name="Looney B."/>
            <person name="Miyauchi S."/>
            <person name="Morin E."/>
            <person name="Drula E."/>
            <person name="Courty P.E."/>
            <person name="Kohler A."/>
            <person name="Kuo A."/>
            <person name="LaButti K."/>
            <person name="Pangilinan J."/>
            <person name="Lipzen A."/>
            <person name="Riley R."/>
            <person name="Andreopoulos W."/>
            <person name="He G."/>
            <person name="Johnson J."/>
            <person name="Nolan M."/>
            <person name="Tritt A."/>
            <person name="Barry K.W."/>
            <person name="Grigoriev I.V."/>
            <person name="Nagy L.G."/>
            <person name="Hibbett D."/>
            <person name="Henrissat B."/>
            <person name="Matheny P.B."/>
            <person name="Labbe J."/>
            <person name="Martin F.M."/>
        </authorList>
    </citation>
    <scope>NUCLEOTIDE SEQUENCE</scope>
    <source>
        <strain evidence="1">EC-137</strain>
    </source>
</reference>
<name>A0ACB8QF38_9AGAM</name>
<reference evidence="1" key="1">
    <citation type="submission" date="2021-02" db="EMBL/GenBank/DDBJ databases">
        <authorList>
            <consortium name="DOE Joint Genome Institute"/>
            <person name="Ahrendt S."/>
            <person name="Looney B.P."/>
            <person name="Miyauchi S."/>
            <person name="Morin E."/>
            <person name="Drula E."/>
            <person name="Courty P.E."/>
            <person name="Chicoki N."/>
            <person name="Fauchery L."/>
            <person name="Kohler A."/>
            <person name="Kuo A."/>
            <person name="Labutti K."/>
            <person name="Pangilinan J."/>
            <person name="Lipzen A."/>
            <person name="Riley R."/>
            <person name="Andreopoulos W."/>
            <person name="He G."/>
            <person name="Johnson J."/>
            <person name="Barry K.W."/>
            <person name="Grigoriev I.V."/>
            <person name="Nagy L."/>
            <person name="Hibbett D."/>
            <person name="Henrissat B."/>
            <person name="Matheny P.B."/>
            <person name="Labbe J."/>
            <person name="Martin F."/>
        </authorList>
    </citation>
    <scope>NUCLEOTIDE SEQUENCE</scope>
    <source>
        <strain evidence="1">EC-137</strain>
    </source>
</reference>
<protein>
    <submittedName>
        <fullName evidence="1">Amino acid permease-domain-containing protein</fullName>
    </submittedName>
</protein>
<keyword evidence="2" id="KW-1185">Reference proteome</keyword>
<dbReference type="EMBL" id="MU273649">
    <property type="protein sequence ID" value="KAI0029916.1"/>
    <property type="molecule type" value="Genomic_DNA"/>
</dbReference>
<accession>A0ACB8QF38</accession>
<gene>
    <name evidence="1" type="ORF">K488DRAFT_88256</name>
</gene>
<evidence type="ECO:0000313" key="1">
    <source>
        <dbReference type="EMBL" id="KAI0029916.1"/>
    </source>
</evidence>
<dbReference type="Proteomes" id="UP000814128">
    <property type="component" value="Unassembled WGS sequence"/>
</dbReference>